<name>A0A383AIA2_9ZZZZ</name>
<gene>
    <name evidence="1" type="ORF">METZ01_LOCUS460238</name>
</gene>
<organism evidence="1">
    <name type="scientific">marine metagenome</name>
    <dbReference type="NCBI Taxonomy" id="408172"/>
    <lineage>
        <taxon>unclassified sequences</taxon>
        <taxon>metagenomes</taxon>
        <taxon>ecological metagenomes</taxon>
    </lineage>
</organism>
<feature type="non-terminal residue" evidence="1">
    <location>
        <position position="50"/>
    </location>
</feature>
<proteinExistence type="predicted"/>
<accession>A0A383AIA2</accession>
<sequence length="50" mass="5638">MISSDFKRRVLVFCIGLAAAGGVLWVNETQRPSQLNIARDMLGGQWFRID</sequence>
<evidence type="ECO:0000313" key="1">
    <source>
        <dbReference type="EMBL" id="SVE07384.1"/>
    </source>
</evidence>
<protein>
    <submittedName>
        <fullName evidence="1">Uncharacterized protein</fullName>
    </submittedName>
</protein>
<reference evidence="1" key="1">
    <citation type="submission" date="2018-05" db="EMBL/GenBank/DDBJ databases">
        <authorList>
            <person name="Lanie J.A."/>
            <person name="Ng W.-L."/>
            <person name="Kazmierczak K.M."/>
            <person name="Andrzejewski T.M."/>
            <person name="Davidsen T.M."/>
            <person name="Wayne K.J."/>
            <person name="Tettelin H."/>
            <person name="Glass J.I."/>
            <person name="Rusch D."/>
            <person name="Podicherti R."/>
            <person name="Tsui H.-C.T."/>
            <person name="Winkler M.E."/>
        </authorList>
    </citation>
    <scope>NUCLEOTIDE SEQUENCE</scope>
</reference>
<dbReference type="AlphaFoldDB" id="A0A383AIA2"/>
<dbReference type="EMBL" id="UINC01192301">
    <property type="protein sequence ID" value="SVE07384.1"/>
    <property type="molecule type" value="Genomic_DNA"/>
</dbReference>